<protein>
    <recommendedName>
        <fullName evidence="2">F-box domain-containing protein</fullName>
    </recommendedName>
</protein>
<proteinExistence type="predicted"/>
<accession>A0AB39J6J7</accession>
<reference evidence="1" key="1">
    <citation type="submission" date="2024-03" db="EMBL/GenBank/DDBJ databases">
        <title>Eukaryotic viruses encode the ribosomal protein eL40.</title>
        <authorList>
            <person name="Thomy J."/>
            <person name="Schvarcz C.R."/>
            <person name="McBeain K.A."/>
            <person name="Edwards K.F."/>
            <person name="Steward G.F."/>
        </authorList>
    </citation>
    <scope>NUCLEOTIDE SEQUENCE</scope>
    <source>
        <strain evidence="1">FloV-SA2</strain>
    </source>
</reference>
<evidence type="ECO:0000313" key="1">
    <source>
        <dbReference type="EMBL" id="XDO01926.1"/>
    </source>
</evidence>
<gene>
    <name evidence="1" type="ORF">FloV-SA2_00104</name>
</gene>
<dbReference type="EMBL" id="PP542043">
    <property type="protein sequence ID" value="XDO01926.1"/>
    <property type="molecule type" value="Genomic_DNA"/>
</dbReference>
<name>A0AB39J6J7_9VIRU</name>
<sequence length="180" mass="21877">MQKDVIIIPENVLIYILTFMNSFDFYKISKLLNLSLSSIYKTLISPLYSHYYCNSGINNIDDIKYYLLIDYFTDKRHLLFLNEWPEFKSYFFNNSWATNIYLRYHHLKHYIINIMRLTFFINVLRNVQFKETRKCPEEDKMVKTNIGVCFNLLIVDLQKKSEYETTLLKSYINKKRQLKQ</sequence>
<organism evidence="1">
    <name type="scientific">Florenciella sp. virus SA2</name>
    <dbReference type="NCBI Taxonomy" id="3240092"/>
    <lineage>
        <taxon>Viruses</taxon>
    </lineage>
</organism>
<evidence type="ECO:0008006" key="2">
    <source>
        <dbReference type="Google" id="ProtNLM"/>
    </source>
</evidence>